<dbReference type="Gramene" id="RZC59828">
    <property type="protein sequence ID" value="RZC59828"/>
    <property type="gene ID" value="C5167_007133"/>
</dbReference>
<evidence type="ECO:0000313" key="11">
    <source>
        <dbReference type="Proteomes" id="UP000316621"/>
    </source>
</evidence>
<keyword evidence="5 7" id="KW-0560">Oxidoreductase</keyword>
<dbReference type="Pfam" id="PF03171">
    <property type="entry name" value="2OG-FeII_Oxy"/>
    <property type="match status" value="1"/>
</dbReference>
<keyword evidence="6 7" id="KW-0408">Iron</keyword>
<comment type="cofactor">
    <cofactor evidence="1">
        <name>L-ascorbate</name>
        <dbReference type="ChEBI" id="CHEBI:38290"/>
    </cofactor>
</comment>
<dbReference type="Gene3D" id="2.60.120.330">
    <property type="entry name" value="B-lactam Antibiotic, Isopenicillin N Synthase, Chain"/>
    <property type="match status" value="1"/>
</dbReference>
<dbReference type="FunFam" id="2.60.120.330:FF:000007">
    <property type="entry name" value="Protein DMR6-like oxygenase 2"/>
    <property type="match status" value="1"/>
</dbReference>
<dbReference type="GO" id="GO:0002229">
    <property type="term" value="P:defense response to oomycetes"/>
    <property type="evidence" value="ECO:0007669"/>
    <property type="project" value="UniProtKB-ARBA"/>
</dbReference>
<dbReference type="SUPFAM" id="SSF51197">
    <property type="entry name" value="Clavaminate synthase-like"/>
    <property type="match status" value="1"/>
</dbReference>
<evidence type="ECO:0000256" key="5">
    <source>
        <dbReference type="ARBA" id="ARBA00023002"/>
    </source>
</evidence>
<dbReference type="GO" id="GO:0051213">
    <property type="term" value="F:dioxygenase activity"/>
    <property type="evidence" value="ECO:0007669"/>
    <property type="project" value="UniProtKB-KW"/>
</dbReference>
<dbReference type="EMBL" id="CM010718">
    <property type="protein sequence ID" value="RZC59828.1"/>
    <property type="molecule type" value="Genomic_DNA"/>
</dbReference>
<keyword evidence="11" id="KW-1185">Reference proteome</keyword>
<sequence length="377" mass="42390">MLYHPWLPVLLLLPNSLLNNFSVFYHPSMASSTPALPSPSKVLLGDIITTTSGVPPNYIRPVSERPNLTQVQSSEDSSIPLIDLQDLDGPDHSKLIKQIGHACQYDGFFQVSNHGVPEIIIEKMLQVGKEFFTLPESERMKCYSADTSKTTRLSTSFNVTNEKTANWRDFLRLHCYPLEDYIDEWPANPPSFRNDVAEYCTSVRGLTLKLLGAISESLGLKRDYIEMVLSNHGQHMAINYYPPCPEPELTYGLPGHTDPNAITVLLQDDVPGLQVLKDGKWIAVHPIPNTFIINIGDQIQAISNDKYKSVLHRAVVNCDKERFSIPIFCCPSKEAVIGPASQLVDDEHPSLYKDFTYSELFGKFWTQKLGNERCYSA</sequence>
<gene>
    <name evidence="10" type="ORF">C5167_007133</name>
</gene>
<evidence type="ECO:0000256" key="1">
    <source>
        <dbReference type="ARBA" id="ARBA00001961"/>
    </source>
</evidence>
<proteinExistence type="inferred from homology"/>
<keyword evidence="4" id="KW-0223">Dioxygenase</keyword>
<dbReference type="PANTHER" id="PTHR47991">
    <property type="entry name" value="OXOGLUTARATE/IRON-DEPENDENT DIOXYGENASE"/>
    <property type="match status" value="1"/>
</dbReference>
<evidence type="ECO:0000259" key="9">
    <source>
        <dbReference type="PROSITE" id="PS51471"/>
    </source>
</evidence>
<feature type="domain" description="Fe2OG dioxygenase" evidence="9">
    <location>
        <begin position="232"/>
        <end position="331"/>
    </location>
</feature>
<evidence type="ECO:0000313" key="10">
    <source>
        <dbReference type="EMBL" id="RZC59828.1"/>
    </source>
</evidence>
<dbReference type="PROSITE" id="PS51471">
    <property type="entry name" value="FE2OG_OXY"/>
    <property type="match status" value="1"/>
</dbReference>
<evidence type="ECO:0000256" key="2">
    <source>
        <dbReference type="ARBA" id="ARBA00008056"/>
    </source>
</evidence>
<dbReference type="OMA" id="WDKFWDR"/>
<dbReference type="InterPro" id="IPR005123">
    <property type="entry name" value="Oxoglu/Fe-dep_dioxygenase_dom"/>
</dbReference>
<evidence type="ECO:0000256" key="4">
    <source>
        <dbReference type="ARBA" id="ARBA00022964"/>
    </source>
</evidence>
<dbReference type="InterPro" id="IPR044861">
    <property type="entry name" value="IPNS-like_FE2OG_OXY"/>
</dbReference>
<evidence type="ECO:0000256" key="7">
    <source>
        <dbReference type="RuleBase" id="RU003682"/>
    </source>
</evidence>
<evidence type="ECO:0000256" key="6">
    <source>
        <dbReference type="ARBA" id="ARBA00023004"/>
    </source>
</evidence>
<dbReference type="Proteomes" id="UP000316621">
    <property type="component" value="Chromosome 4"/>
</dbReference>
<evidence type="ECO:0000256" key="3">
    <source>
        <dbReference type="ARBA" id="ARBA00022723"/>
    </source>
</evidence>
<dbReference type="AlphaFoldDB" id="A0A4Y7JJ61"/>
<accession>A0A4Y7JJ61</accession>
<feature type="signal peptide" evidence="8">
    <location>
        <begin position="1"/>
        <end position="18"/>
    </location>
</feature>
<dbReference type="InterPro" id="IPR026992">
    <property type="entry name" value="DIOX_N"/>
</dbReference>
<name>A0A4Y7JJ61_PAPSO</name>
<protein>
    <recommendedName>
        <fullName evidence="9">Fe2OG dioxygenase domain-containing protein</fullName>
    </recommendedName>
</protein>
<dbReference type="Pfam" id="PF14226">
    <property type="entry name" value="DIOX_N"/>
    <property type="match status" value="1"/>
</dbReference>
<keyword evidence="3 7" id="KW-0479">Metal-binding</keyword>
<evidence type="ECO:0000256" key="8">
    <source>
        <dbReference type="SAM" id="SignalP"/>
    </source>
</evidence>
<feature type="chain" id="PRO_5021298550" description="Fe2OG dioxygenase domain-containing protein" evidence="8">
    <location>
        <begin position="19"/>
        <end position="377"/>
    </location>
</feature>
<dbReference type="GO" id="GO:0046872">
    <property type="term" value="F:metal ion binding"/>
    <property type="evidence" value="ECO:0007669"/>
    <property type="project" value="UniProtKB-KW"/>
</dbReference>
<organism evidence="10 11">
    <name type="scientific">Papaver somniferum</name>
    <name type="common">Opium poppy</name>
    <dbReference type="NCBI Taxonomy" id="3469"/>
    <lineage>
        <taxon>Eukaryota</taxon>
        <taxon>Viridiplantae</taxon>
        <taxon>Streptophyta</taxon>
        <taxon>Embryophyta</taxon>
        <taxon>Tracheophyta</taxon>
        <taxon>Spermatophyta</taxon>
        <taxon>Magnoliopsida</taxon>
        <taxon>Ranunculales</taxon>
        <taxon>Papaveraceae</taxon>
        <taxon>Papaveroideae</taxon>
        <taxon>Papaver</taxon>
    </lineage>
</organism>
<reference evidence="10 11" key="1">
    <citation type="journal article" date="2018" name="Science">
        <title>The opium poppy genome and morphinan production.</title>
        <authorList>
            <person name="Guo L."/>
            <person name="Winzer T."/>
            <person name="Yang X."/>
            <person name="Li Y."/>
            <person name="Ning Z."/>
            <person name="He Z."/>
            <person name="Teodor R."/>
            <person name="Lu Y."/>
            <person name="Bowser T.A."/>
            <person name="Graham I.A."/>
            <person name="Ye K."/>
        </authorList>
    </citation>
    <scope>NUCLEOTIDE SEQUENCE [LARGE SCALE GENOMIC DNA]</scope>
    <source>
        <strain evidence="11">cv. HN1</strain>
        <tissue evidence="10">Leaves</tissue>
    </source>
</reference>
<comment type="similarity">
    <text evidence="2 7">Belongs to the iron/ascorbate-dependent oxidoreductase family.</text>
</comment>
<dbReference type="PRINTS" id="PR00682">
    <property type="entry name" value="IPNSYNTHASE"/>
</dbReference>
<dbReference type="InterPro" id="IPR027443">
    <property type="entry name" value="IPNS-like_sf"/>
</dbReference>
<dbReference type="InterPro" id="IPR050295">
    <property type="entry name" value="Plant_2OG-oxidoreductases"/>
</dbReference>
<keyword evidence="8" id="KW-0732">Signal</keyword>